<dbReference type="AlphaFoldDB" id="A0A1I7SXQ8"/>
<organism evidence="2 3">
    <name type="scientific">Caenorhabditis tropicalis</name>
    <dbReference type="NCBI Taxonomy" id="1561998"/>
    <lineage>
        <taxon>Eukaryota</taxon>
        <taxon>Metazoa</taxon>
        <taxon>Ecdysozoa</taxon>
        <taxon>Nematoda</taxon>
        <taxon>Chromadorea</taxon>
        <taxon>Rhabditida</taxon>
        <taxon>Rhabditina</taxon>
        <taxon>Rhabditomorpha</taxon>
        <taxon>Rhabditoidea</taxon>
        <taxon>Rhabditidae</taxon>
        <taxon>Peloderinae</taxon>
        <taxon>Caenorhabditis</taxon>
    </lineage>
</organism>
<dbReference type="WBParaSite" id="Csp11.Scaffold171.g624.t1">
    <property type="protein sequence ID" value="Csp11.Scaffold171.g624.t1"/>
    <property type="gene ID" value="Csp11.Scaffold171.g624"/>
</dbReference>
<dbReference type="Proteomes" id="UP000095282">
    <property type="component" value="Unplaced"/>
</dbReference>
<keyword evidence="1" id="KW-1133">Transmembrane helix</keyword>
<evidence type="ECO:0000256" key="1">
    <source>
        <dbReference type="SAM" id="Phobius"/>
    </source>
</evidence>
<reference evidence="3" key="1">
    <citation type="submission" date="2016-11" db="UniProtKB">
        <authorList>
            <consortium name="WormBaseParasite"/>
        </authorList>
    </citation>
    <scope>IDENTIFICATION</scope>
</reference>
<keyword evidence="2" id="KW-1185">Reference proteome</keyword>
<accession>A0A1I7SXQ8</accession>
<proteinExistence type="predicted"/>
<dbReference type="eggNOG" id="ENOG502TJ9Z">
    <property type="taxonomic scope" value="Eukaryota"/>
</dbReference>
<evidence type="ECO:0000313" key="3">
    <source>
        <dbReference type="WBParaSite" id="Csp11.Scaffold171.g624.t1"/>
    </source>
</evidence>
<name>A0A1I7SXQ8_9PELO</name>
<evidence type="ECO:0000313" key="2">
    <source>
        <dbReference type="Proteomes" id="UP000095282"/>
    </source>
</evidence>
<sequence length="168" mass="19456">MSDPPTRRLFTHLLNYREENLLAMGIFVIIIGLFLMESARIDAAQHYNDFHLGRHDPARILSMVSGGCQKHEEMCVQNVESVVTFMHNMNILLASHEKDPETELMAMIESLVNDLQHCKDAECVMDFERIHGREFHLALSKVSNIFRETQITERYAEENHLFTFPVPV</sequence>
<keyword evidence="1" id="KW-0472">Membrane</keyword>
<protein>
    <submittedName>
        <fullName evidence="3">NR LBD domain-containing protein</fullName>
    </submittedName>
</protein>
<feature type="transmembrane region" description="Helical" evidence="1">
    <location>
        <begin position="20"/>
        <end position="36"/>
    </location>
</feature>
<keyword evidence="1" id="KW-0812">Transmembrane</keyword>